<dbReference type="KEGG" id="dol:Dole_1195"/>
<keyword evidence="3" id="KW-0472">Membrane</keyword>
<dbReference type="Gene3D" id="3.40.50.10610">
    <property type="entry name" value="ABC-type transport auxiliary lipoprotein component"/>
    <property type="match status" value="1"/>
</dbReference>
<keyword evidence="5" id="KW-0449">Lipoprotein</keyword>
<reference evidence="7 8" key="1">
    <citation type="submission" date="2007-10" db="EMBL/GenBank/DDBJ databases">
        <title>Complete sequence of Desulfococcus oleovorans Hxd3.</title>
        <authorList>
            <consortium name="US DOE Joint Genome Institute"/>
            <person name="Copeland A."/>
            <person name="Lucas S."/>
            <person name="Lapidus A."/>
            <person name="Barry K."/>
            <person name="Glavina del Rio T."/>
            <person name="Dalin E."/>
            <person name="Tice H."/>
            <person name="Pitluck S."/>
            <person name="Kiss H."/>
            <person name="Brettin T."/>
            <person name="Bruce D."/>
            <person name="Detter J.C."/>
            <person name="Han C."/>
            <person name="Schmutz J."/>
            <person name="Larimer F."/>
            <person name="Land M."/>
            <person name="Hauser L."/>
            <person name="Kyrpides N."/>
            <person name="Kim E."/>
            <person name="Wawrik B."/>
            <person name="Richardson P."/>
        </authorList>
    </citation>
    <scope>NUCLEOTIDE SEQUENCE [LARGE SCALE GENOMIC DNA]</scope>
    <source>
        <strain evidence="8">DSM 6200 / JCM 39069 / Hxd3</strain>
    </source>
</reference>
<accession>A8ZXP3</accession>
<evidence type="ECO:0000313" key="8">
    <source>
        <dbReference type="Proteomes" id="UP000008561"/>
    </source>
</evidence>
<dbReference type="EMBL" id="CP000859">
    <property type="protein sequence ID" value="ABW67001.1"/>
    <property type="molecule type" value="Genomic_DNA"/>
</dbReference>
<feature type="chain" id="PRO_5002731430" evidence="6">
    <location>
        <begin position="22"/>
        <end position="315"/>
    </location>
</feature>
<dbReference type="HOGENOM" id="CLU_882030_0_0_7"/>
<keyword evidence="1" id="KW-1003">Cell membrane</keyword>
<dbReference type="OrthoDB" id="5422241at2"/>
<evidence type="ECO:0000256" key="4">
    <source>
        <dbReference type="ARBA" id="ARBA00023139"/>
    </source>
</evidence>
<dbReference type="InterPro" id="IPR005534">
    <property type="entry name" value="Curli_assmbl/transp-comp_CsgG"/>
</dbReference>
<protein>
    <submittedName>
        <fullName evidence="7">Uncharacterized protein involved in formation of curli polymers-like protein</fullName>
    </submittedName>
</protein>
<evidence type="ECO:0000256" key="2">
    <source>
        <dbReference type="ARBA" id="ARBA00022729"/>
    </source>
</evidence>
<proteinExistence type="predicted"/>
<keyword evidence="4" id="KW-0564">Palmitate</keyword>
<dbReference type="PANTHER" id="PTHR41164:SF1">
    <property type="entry name" value="CURLI PRODUCTION ASSEMBLY_TRANSPORT COMPONENT CSGG"/>
    <property type="match status" value="1"/>
</dbReference>
<feature type="signal peptide" evidence="6">
    <location>
        <begin position="1"/>
        <end position="21"/>
    </location>
</feature>
<keyword evidence="2 6" id="KW-0732">Signal</keyword>
<dbReference type="STRING" id="96561.Dole_1195"/>
<dbReference type="PROSITE" id="PS51257">
    <property type="entry name" value="PROKAR_LIPOPROTEIN"/>
    <property type="match status" value="1"/>
</dbReference>
<dbReference type="PANTHER" id="PTHR41164">
    <property type="entry name" value="CURLI PRODUCTION ASSEMBLY/TRANSPORT COMPONENT CSGG"/>
    <property type="match status" value="1"/>
</dbReference>
<dbReference type="RefSeq" id="WP_012174619.1">
    <property type="nucleotide sequence ID" value="NC_009943.1"/>
</dbReference>
<dbReference type="Proteomes" id="UP000008561">
    <property type="component" value="Chromosome"/>
</dbReference>
<keyword evidence="8" id="KW-1185">Reference proteome</keyword>
<dbReference type="GO" id="GO:0030288">
    <property type="term" value="C:outer membrane-bounded periplasmic space"/>
    <property type="evidence" value="ECO:0007669"/>
    <property type="project" value="InterPro"/>
</dbReference>
<evidence type="ECO:0000313" key="7">
    <source>
        <dbReference type="EMBL" id="ABW67001.1"/>
    </source>
</evidence>
<organism evidence="7 8">
    <name type="scientific">Desulfosudis oleivorans (strain DSM 6200 / JCM 39069 / Hxd3)</name>
    <name type="common">Desulfococcus oleovorans</name>
    <dbReference type="NCBI Taxonomy" id="96561"/>
    <lineage>
        <taxon>Bacteria</taxon>
        <taxon>Pseudomonadati</taxon>
        <taxon>Thermodesulfobacteriota</taxon>
        <taxon>Desulfobacteria</taxon>
        <taxon>Desulfobacterales</taxon>
        <taxon>Desulfosudaceae</taxon>
        <taxon>Desulfosudis</taxon>
    </lineage>
</organism>
<evidence type="ECO:0000256" key="5">
    <source>
        <dbReference type="ARBA" id="ARBA00023288"/>
    </source>
</evidence>
<evidence type="ECO:0000256" key="1">
    <source>
        <dbReference type="ARBA" id="ARBA00022475"/>
    </source>
</evidence>
<dbReference type="Pfam" id="PF03783">
    <property type="entry name" value="CsgG"/>
    <property type="match status" value="1"/>
</dbReference>
<dbReference type="AlphaFoldDB" id="A8ZXP3"/>
<gene>
    <name evidence="7" type="ordered locus">Dole_1195</name>
</gene>
<dbReference type="eggNOG" id="COG1462">
    <property type="taxonomic scope" value="Bacteria"/>
</dbReference>
<evidence type="ECO:0000256" key="6">
    <source>
        <dbReference type="SAM" id="SignalP"/>
    </source>
</evidence>
<evidence type="ECO:0000256" key="3">
    <source>
        <dbReference type="ARBA" id="ARBA00023136"/>
    </source>
</evidence>
<name>A8ZXP3_DESOH</name>
<sequence>MRRTSSIVAMALLALCLAVSGCAPKISGAVKDDSSRTGIKDELAPTGGYTGPKLRVGVVNFQNKTPSRVLGIGEAAADILGTILQKTDRFIIIPQQDMSSILNQQSMGASGVIDPTTAAKMGKVLGLNAIVTGAITAYSEAEEGQDLLIYQKKKQIARVTVDYRIVDTTTGIQIMADSGQGEYAKSTGGALGLGSRSTYDADLRDGALRDALTKAMVNMLKQLEETDWNGRIAEVKGQTVYVNAGKKTGLKVGDILVVQELGDMIYDPQTRVAIGYAPGRIKGELMVTAFFGNDGSVAMVRSGTGFRVNDLVKMK</sequence>